<dbReference type="STRING" id="487184.SAMN05216421_1665"/>
<evidence type="ECO:0000259" key="1">
    <source>
        <dbReference type="Pfam" id="PF11575"/>
    </source>
</evidence>
<feature type="domain" description="Ferric siderophore reductase C-terminal" evidence="1">
    <location>
        <begin position="232"/>
        <end position="250"/>
    </location>
</feature>
<dbReference type="InterPro" id="IPR024726">
    <property type="entry name" value="FhuF_C"/>
</dbReference>
<dbReference type="OrthoDB" id="5599091at2"/>
<dbReference type="EMBL" id="LT629736">
    <property type="protein sequence ID" value="SDS51513.1"/>
    <property type="molecule type" value="Genomic_DNA"/>
</dbReference>
<proteinExistence type="predicted"/>
<protein>
    <submittedName>
        <fullName evidence="2">Ferric iron reductase protein FhuF, involved in iron transport</fullName>
    </submittedName>
</protein>
<organism evidence="2 3">
    <name type="scientific">Halopseudomonas xinjiangensis</name>
    <dbReference type="NCBI Taxonomy" id="487184"/>
    <lineage>
        <taxon>Bacteria</taxon>
        <taxon>Pseudomonadati</taxon>
        <taxon>Pseudomonadota</taxon>
        <taxon>Gammaproteobacteria</taxon>
        <taxon>Pseudomonadales</taxon>
        <taxon>Pseudomonadaceae</taxon>
        <taxon>Halopseudomonas</taxon>
    </lineage>
</organism>
<keyword evidence="3" id="KW-1185">Reference proteome</keyword>
<sequence length="271" mass="29967">MNRSGLGALASVDSWRGHYWQHLEQDGLDPELILSQALAAQHPYDGPSKLFSLAECVETPDLLAAQVRQNYPGACTAKLQRAYHSVIHQDLALSLIAPLALKLFRDGHVALPTASQIFVVRTQHDGQTQLHWFMETGQTDVDEQDFIACMSELTSDWYPFFRRGLGVSPGSYWSSVGLALGAPFAAVWNLAQPGPTCRLAQRWLEAFRNDANAFVDWIPVTFGEQQTAIPQRRGCCLAYLLPDSGHCGTCGVHRKQRIQAACLNQPYGCAK</sequence>
<dbReference type="Pfam" id="PF11575">
    <property type="entry name" value="FhuF_C"/>
    <property type="match status" value="1"/>
</dbReference>
<dbReference type="Proteomes" id="UP000243207">
    <property type="component" value="Chromosome I"/>
</dbReference>
<evidence type="ECO:0000313" key="3">
    <source>
        <dbReference type="Proteomes" id="UP000243207"/>
    </source>
</evidence>
<accession>A0A1H1SUJ8</accession>
<gene>
    <name evidence="2" type="ORF">SAMN05216421_1665</name>
</gene>
<name>A0A1H1SUJ8_9GAMM</name>
<dbReference type="GO" id="GO:0051537">
    <property type="term" value="F:2 iron, 2 sulfur cluster binding"/>
    <property type="evidence" value="ECO:0007669"/>
    <property type="project" value="InterPro"/>
</dbReference>
<evidence type="ECO:0000313" key="2">
    <source>
        <dbReference type="EMBL" id="SDS51513.1"/>
    </source>
</evidence>
<reference evidence="3" key="1">
    <citation type="submission" date="2016-10" db="EMBL/GenBank/DDBJ databases">
        <authorList>
            <person name="Varghese N."/>
            <person name="Submissions S."/>
        </authorList>
    </citation>
    <scope>NUCLEOTIDE SEQUENCE [LARGE SCALE GENOMIC DNA]</scope>
    <source>
        <strain evidence="3">NRRL B-51270</strain>
    </source>
</reference>
<dbReference type="RefSeq" id="WP_093393066.1">
    <property type="nucleotide sequence ID" value="NZ_LT629736.1"/>
</dbReference>
<dbReference type="AlphaFoldDB" id="A0A1H1SUJ8"/>